<name>A0A1E4TZM5_PACTA</name>
<accession>A0A1E4TZM5</accession>
<protein>
    <recommendedName>
        <fullName evidence="2">PWWP domain-containing protein</fullName>
    </recommendedName>
</protein>
<dbReference type="CDD" id="cd05840">
    <property type="entry name" value="PWWP_ScIOC4-like"/>
    <property type="match status" value="1"/>
</dbReference>
<sequence length="385" mass="43552">MSSKNQFKPGQLVYSKIQGFPKWPAVIVPEDLVPVSVLDSKPTRDSKNFYPVFFLGSEPSYYWNRYDSLSPLDVEECEKSLKKAKTGLKRALKHATDISPNFLSAIPPINDDTAVDGDQEDLKEEQNEDDEEGENDEEGEGEGEGDVEDDADGDEVGDEESDDEDVKTKRKSSKRKPSTQSTSRDLKDLKDSKDSRKRKPEPKNDDVELSKKSIKKSRTSTPSITENKSDKNSNGNGSKPPENWTDDEKQKNFWFIRTRLQKGLISSKIPPAYDDYQYNSKILNKLEELSSIVDLKVLKGTKLHKVLKAILKIPDLERKDDFKFHERAGKILNEWEPLLHQIRSEKTIAVSTTIEDGEKLATDTKTINGNGSDVKRENQEITEAA</sequence>
<proteinExistence type="predicted"/>
<gene>
    <name evidence="3" type="ORF">PACTADRAFT_48944</name>
</gene>
<dbReference type="Pfam" id="PF00855">
    <property type="entry name" value="PWWP"/>
    <property type="match status" value="1"/>
</dbReference>
<evidence type="ECO:0000256" key="1">
    <source>
        <dbReference type="SAM" id="MobiDB-lite"/>
    </source>
</evidence>
<dbReference type="SUPFAM" id="SSF63748">
    <property type="entry name" value="Tudor/PWWP/MBT"/>
    <property type="match status" value="1"/>
</dbReference>
<organism evidence="3 4">
    <name type="scientific">Pachysolen tannophilus NRRL Y-2460</name>
    <dbReference type="NCBI Taxonomy" id="669874"/>
    <lineage>
        <taxon>Eukaryota</taxon>
        <taxon>Fungi</taxon>
        <taxon>Dikarya</taxon>
        <taxon>Ascomycota</taxon>
        <taxon>Saccharomycotina</taxon>
        <taxon>Pichiomycetes</taxon>
        <taxon>Pachysolenaceae</taxon>
        <taxon>Pachysolen</taxon>
    </lineage>
</organism>
<evidence type="ECO:0000259" key="2">
    <source>
        <dbReference type="PROSITE" id="PS50812"/>
    </source>
</evidence>
<feature type="domain" description="PWWP" evidence="2">
    <location>
        <begin position="9"/>
        <end position="75"/>
    </location>
</feature>
<feature type="region of interest" description="Disordered" evidence="1">
    <location>
        <begin position="363"/>
        <end position="385"/>
    </location>
</feature>
<reference evidence="4" key="1">
    <citation type="submission" date="2016-05" db="EMBL/GenBank/DDBJ databases">
        <title>Comparative genomics of biotechnologically important yeasts.</title>
        <authorList>
            <consortium name="DOE Joint Genome Institute"/>
            <person name="Riley R."/>
            <person name="Haridas S."/>
            <person name="Wolfe K.H."/>
            <person name="Lopes M.R."/>
            <person name="Hittinger C.T."/>
            <person name="Goker M."/>
            <person name="Salamov A."/>
            <person name="Wisecaver J."/>
            <person name="Long T.M."/>
            <person name="Aerts A.L."/>
            <person name="Barry K."/>
            <person name="Choi C."/>
            <person name="Clum A."/>
            <person name="Coughlan A.Y."/>
            <person name="Deshpande S."/>
            <person name="Douglass A.P."/>
            <person name="Hanson S.J."/>
            <person name="Klenk H.-P."/>
            <person name="Labutti K."/>
            <person name="Lapidus A."/>
            <person name="Lindquist E."/>
            <person name="Lipzen A."/>
            <person name="Meier-Kolthoff J.P."/>
            <person name="Ohm R.A."/>
            <person name="Otillar R.P."/>
            <person name="Pangilinan J."/>
            <person name="Peng Y."/>
            <person name="Rokas A."/>
            <person name="Rosa C.A."/>
            <person name="Scheuner C."/>
            <person name="Sibirny A.A."/>
            <person name="Slot J.C."/>
            <person name="Stielow J.B."/>
            <person name="Sun H."/>
            <person name="Kurtzman C.P."/>
            <person name="Blackwell M."/>
            <person name="Grigoriev I.V."/>
            <person name="Jeffries T.W."/>
        </authorList>
    </citation>
    <scope>NUCLEOTIDE SEQUENCE [LARGE SCALE GENOMIC DNA]</scope>
    <source>
        <strain evidence="4">NRRL Y-2460</strain>
    </source>
</reference>
<evidence type="ECO:0000313" key="4">
    <source>
        <dbReference type="Proteomes" id="UP000094236"/>
    </source>
</evidence>
<dbReference type="OrthoDB" id="62853at2759"/>
<dbReference type="Proteomes" id="UP000094236">
    <property type="component" value="Unassembled WGS sequence"/>
</dbReference>
<feature type="region of interest" description="Disordered" evidence="1">
    <location>
        <begin position="96"/>
        <end position="248"/>
    </location>
</feature>
<feature type="compositionally biased region" description="Basic residues" evidence="1">
    <location>
        <begin position="168"/>
        <end position="177"/>
    </location>
</feature>
<dbReference type="STRING" id="669874.A0A1E4TZM5"/>
<dbReference type="Gene3D" id="2.30.30.140">
    <property type="match status" value="1"/>
</dbReference>
<dbReference type="InterPro" id="IPR035503">
    <property type="entry name" value="IOC4-like_PWWP"/>
</dbReference>
<feature type="compositionally biased region" description="Basic and acidic residues" evidence="1">
    <location>
        <begin position="184"/>
        <end position="194"/>
    </location>
</feature>
<dbReference type="EMBL" id="KV454012">
    <property type="protein sequence ID" value="ODV97194.1"/>
    <property type="molecule type" value="Genomic_DNA"/>
</dbReference>
<keyword evidence="4" id="KW-1185">Reference proteome</keyword>
<dbReference type="AlphaFoldDB" id="A0A1E4TZM5"/>
<feature type="compositionally biased region" description="Basic and acidic residues" evidence="1">
    <location>
        <begin position="201"/>
        <end position="211"/>
    </location>
</feature>
<dbReference type="PANTHER" id="PTHR12550:SF70">
    <property type="entry name" value="JIL-1 ANCHORING AND STABILIZING PROTEIN, ISOFORM A"/>
    <property type="match status" value="1"/>
</dbReference>
<feature type="compositionally biased region" description="Acidic residues" evidence="1">
    <location>
        <begin position="113"/>
        <end position="165"/>
    </location>
</feature>
<evidence type="ECO:0000313" key="3">
    <source>
        <dbReference type="EMBL" id="ODV97194.1"/>
    </source>
</evidence>
<dbReference type="InterPro" id="IPR000313">
    <property type="entry name" value="PWWP_dom"/>
</dbReference>
<dbReference type="PANTHER" id="PTHR12550">
    <property type="entry name" value="HEPATOMA-DERIVED GROWTH FACTOR-RELATED"/>
    <property type="match status" value="1"/>
</dbReference>
<dbReference type="SMART" id="SM00293">
    <property type="entry name" value="PWWP"/>
    <property type="match status" value="1"/>
</dbReference>
<dbReference type="PROSITE" id="PS50812">
    <property type="entry name" value="PWWP"/>
    <property type="match status" value="1"/>
</dbReference>